<feature type="non-terminal residue" evidence="8">
    <location>
        <position position="1"/>
    </location>
</feature>
<gene>
    <name evidence="8" type="primary">ORF16085</name>
</gene>
<keyword evidence="4" id="KW-0862">Zinc</keyword>
<accession>A0A0B6Y7X1</accession>
<dbReference type="InterPro" id="IPR036236">
    <property type="entry name" value="Znf_C2H2_sf"/>
</dbReference>
<keyword evidence="2" id="KW-0677">Repeat</keyword>
<evidence type="ECO:0000256" key="3">
    <source>
        <dbReference type="ARBA" id="ARBA00022771"/>
    </source>
</evidence>
<feature type="region of interest" description="Disordered" evidence="6">
    <location>
        <begin position="36"/>
        <end position="67"/>
    </location>
</feature>
<organism evidence="8">
    <name type="scientific">Arion vulgaris</name>
    <dbReference type="NCBI Taxonomy" id="1028688"/>
    <lineage>
        <taxon>Eukaryota</taxon>
        <taxon>Metazoa</taxon>
        <taxon>Spiralia</taxon>
        <taxon>Lophotrochozoa</taxon>
        <taxon>Mollusca</taxon>
        <taxon>Gastropoda</taxon>
        <taxon>Heterobranchia</taxon>
        <taxon>Euthyneura</taxon>
        <taxon>Panpulmonata</taxon>
        <taxon>Eupulmonata</taxon>
        <taxon>Stylommatophora</taxon>
        <taxon>Helicina</taxon>
        <taxon>Arionoidea</taxon>
        <taxon>Arionidae</taxon>
        <taxon>Arion</taxon>
    </lineage>
</organism>
<name>A0A0B6Y7X1_9EUPU</name>
<dbReference type="InterPro" id="IPR013087">
    <property type="entry name" value="Znf_C2H2_type"/>
</dbReference>
<protein>
    <recommendedName>
        <fullName evidence="7">C2H2-type domain-containing protein</fullName>
    </recommendedName>
</protein>
<dbReference type="PANTHER" id="PTHR24403">
    <property type="entry name" value="ZINC FINGER PROTEIN"/>
    <property type="match status" value="1"/>
</dbReference>
<evidence type="ECO:0000313" key="8">
    <source>
        <dbReference type="EMBL" id="CEK52259.1"/>
    </source>
</evidence>
<dbReference type="PROSITE" id="PS50157">
    <property type="entry name" value="ZINC_FINGER_C2H2_2"/>
    <property type="match status" value="2"/>
</dbReference>
<dbReference type="SMART" id="SM00355">
    <property type="entry name" value="ZnF_C2H2"/>
    <property type="match status" value="6"/>
</dbReference>
<dbReference type="InterPro" id="IPR050688">
    <property type="entry name" value="Zinc_finger/UBP_domain"/>
</dbReference>
<evidence type="ECO:0000256" key="5">
    <source>
        <dbReference type="PROSITE-ProRule" id="PRU00042"/>
    </source>
</evidence>
<dbReference type="EMBL" id="HACG01005394">
    <property type="protein sequence ID" value="CEK52259.1"/>
    <property type="molecule type" value="Transcribed_RNA"/>
</dbReference>
<proteinExistence type="predicted"/>
<dbReference type="AlphaFoldDB" id="A0A0B6Y7X1"/>
<feature type="domain" description="C2H2-type" evidence="7">
    <location>
        <begin position="187"/>
        <end position="216"/>
    </location>
</feature>
<dbReference type="PANTHER" id="PTHR24403:SF67">
    <property type="entry name" value="FI01116P-RELATED"/>
    <property type="match status" value="1"/>
</dbReference>
<dbReference type="GO" id="GO:0008270">
    <property type="term" value="F:zinc ion binding"/>
    <property type="evidence" value="ECO:0007669"/>
    <property type="project" value="UniProtKB-KW"/>
</dbReference>
<feature type="non-terminal residue" evidence="8">
    <location>
        <position position="266"/>
    </location>
</feature>
<dbReference type="GO" id="GO:0005634">
    <property type="term" value="C:nucleus"/>
    <property type="evidence" value="ECO:0007669"/>
    <property type="project" value="TreeGrafter"/>
</dbReference>
<evidence type="ECO:0000259" key="7">
    <source>
        <dbReference type="PROSITE" id="PS50157"/>
    </source>
</evidence>
<reference evidence="8" key="1">
    <citation type="submission" date="2014-12" db="EMBL/GenBank/DDBJ databases">
        <title>Insight into the proteome of Arion vulgaris.</title>
        <authorList>
            <person name="Aradska J."/>
            <person name="Bulat T."/>
            <person name="Smidak R."/>
            <person name="Sarate P."/>
            <person name="Gangsoo J."/>
            <person name="Sialana F."/>
            <person name="Bilban M."/>
            <person name="Lubec G."/>
        </authorList>
    </citation>
    <scope>NUCLEOTIDE SEQUENCE</scope>
    <source>
        <tissue evidence="8">Skin</tissue>
    </source>
</reference>
<evidence type="ECO:0000256" key="2">
    <source>
        <dbReference type="ARBA" id="ARBA00022737"/>
    </source>
</evidence>
<keyword evidence="1" id="KW-0479">Metal-binding</keyword>
<evidence type="ECO:0000256" key="6">
    <source>
        <dbReference type="SAM" id="MobiDB-lite"/>
    </source>
</evidence>
<dbReference type="PROSITE" id="PS00028">
    <property type="entry name" value="ZINC_FINGER_C2H2_1"/>
    <property type="match status" value="4"/>
</dbReference>
<sequence>DTTRMNRIPIDDLHPSDLTDTKVEVGVQCEILNSSETHPSAVVANRTAPTNSSDESLKNRKSEPLWFDDEVNADTKPAEPEETALVPDQPGTDKSCPHCSYTCDEDIKLGRHLKQVHKEMKPFACSVCHAVFELELSFQIHILAHIDKPSPKPKKWSYICPVCSTQCKTLRILTSHAETEHNGNTLFTCTKCRFACSSKTELVEHSKSQSHKGKRNKVSICPVCNVACLRLAIHLASSHPNHRPYSCDQCNYSSKTTYAMRTHMLT</sequence>
<feature type="domain" description="C2H2-type" evidence="7">
    <location>
        <begin position="94"/>
        <end position="122"/>
    </location>
</feature>
<evidence type="ECO:0000256" key="4">
    <source>
        <dbReference type="ARBA" id="ARBA00022833"/>
    </source>
</evidence>
<dbReference type="GO" id="GO:0045944">
    <property type="term" value="P:positive regulation of transcription by RNA polymerase II"/>
    <property type="evidence" value="ECO:0007669"/>
    <property type="project" value="TreeGrafter"/>
</dbReference>
<dbReference type="Gene3D" id="3.30.160.60">
    <property type="entry name" value="Classic Zinc Finger"/>
    <property type="match status" value="3"/>
</dbReference>
<dbReference type="SUPFAM" id="SSF57667">
    <property type="entry name" value="beta-beta-alpha zinc fingers"/>
    <property type="match status" value="2"/>
</dbReference>
<evidence type="ECO:0000256" key="1">
    <source>
        <dbReference type="ARBA" id="ARBA00022723"/>
    </source>
</evidence>
<keyword evidence="3 5" id="KW-0863">Zinc-finger</keyword>